<accession>A0ABU0JNG5</accession>
<dbReference type="Pfam" id="PF02653">
    <property type="entry name" value="BPD_transp_2"/>
    <property type="match status" value="1"/>
</dbReference>
<keyword evidence="10" id="KW-1185">Reference proteome</keyword>
<feature type="transmembrane region" description="Helical" evidence="8">
    <location>
        <begin position="320"/>
        <end position="340"/>
    </location>
</feature>
<feature type="transmembrane region" description="Helical" evidence="8">
    <location>
        <begin position="112"/>
        <end position="142"/>
    </location>
</feature>
<reference evidence="9 10" key="1">
    <citation type="submission" date="2023-07" db="EMBL/GenBank/DDBJ databases">
        <title>Genomic Encyclopedia of Type Strains, Phase IV (KMG-IV): sequencing the most valuable type-strain genomes for metagenomic binning, comparative biology and taxonomic classification.</title>
        <authorList>
            <person name="Goeker M."/>
        </authorList>
    </citation>
    <scope>NUCLEOTIDE SEQUENCE [LARGE SCALE GENOMIC DNA]</scope>
    <source>
        <strain evidence="9 10">DSM 19619</strain>
    </source>
</reference>
<feature type="transmembrane region" description="Helical" evidence="8">
    <location>
        <begin position="84"/>
        <end position="105"/>
    </location>
</feature>
<evidence type="ECO:0000256" key="3">
    <source>
        <dbReference type="ARBA" id="ARBA00022475"/>
    </source>
</evidence>
<feature type="transmembrane region" description="Helical" evidence="8">
    <location>
        <begin position="236"/>
        <end position="260"/>
    </location>
</feature>
<evidence type="ECO:0000256" key="8">
    <source>
        <dbReference type="SAM" id="Phobius"/>
    </source>
</evidence>
<evidence type="ECO:0000256" key="2">
    <source>
        <dbReference type="ARBA" id="ARBA00022448"/>
    </source>
</evidence>
<dbReference type="EMBL" id="JAUSVX010000028">
    <property type="protein sequence ID" value="MDQ0474943.1"/>
    <property type="molecule type" value="Genomic_DNA"/>
</dbReference>
<comment type="caution">
    <text evidence="9">The sequence shown here is derived from an EMBL/GenBank/DDBJ whole genome shotgun (WGS) entry which is preliminary data.</text>
</comment>
<feature type="transmembrane region" description="Helical" evidence="8">
    <location>
        <begin position="266"/>
        <end position="283"/>
    </location>
</feature>
<protein>
    <submittedName>
        <fullName evidence="9">Simple sugar transport system permease protein</fullName>
    </submittedName>
</protein>
<evidence type="ECO:0000256" key="5">
    <source>
        <dbReference type="ARBA" id="ARBA00022692"/>
    </source>
</evidence>
<dbReference type="Proteomes" id="UP001242480">
    <property type="component" value="Unassembled WGS sequence"/>
</dbReference>
<proteinExistence type="predicted"/>
<evidence type="ECO:0000313" key="9">
    <source>
        <dbReference type="EMBL" id="MDQ0474943.1"/>
    </source>
</evidence>
<feature type="transmembrane region" description="Helical" evidence="8">
    <location>
        <begin position="27"/>
        <end position="47"/>
    </location>
</feature>
<dbReference type="CDD" id="cd06579">
    <property type="entry name" value="TM_PBP1_transp_AraH_like"/>
    <property type="match status" value="1"/>
</dbReference>
<feature type="transmembrane region" description="Helical" evidence="8">
    <location>
        <begin position="187"/>
        <end position="207"/>
    </location>
</feature>
<keyword evidence="3" id="KW-1003">Cell membrane</keyword>
<dbReference type="InterPro" id="IPR001851">
    <property type="entry name" value="ABC_transp_permease"/>
</dbReference>
<keyword evidence="6 8" id="KW-1133">Transmembrane helix</keyword>
<feature type="transmembrane region" description="Helical" evidence="8">
    <location>
        <begin position="59"/>
        <end position="78"/>
    </location>
</feature>
<evidence type="ECO:0000313" key="10">
    <source>
        <dbReference type="Proteomes" id="UP001242480"/>
    </source>
</evidence>
<evidence type="ECO:0000256" key="7">
    <source>
        <dbReference type="ARBA" id="ARBA00023136"/>
    </source>
</evidence>
<comment type="subcellular location">
    <subcellularLocation>
        <location evidence="1">Cell membrane</location>
        <topology evidence="1">Multi-pass membrane protein</topology>
    </subcellularLocation>
</comment>
<keyword evidence="9" id="KW-0762">Sugar transport</keyword>
<sequence length="347" mass="35657">MADLFEERAGQAGLTGLMARLRGGVPGGFPGLTALLIGLIALFSLSIPGFASGRTAQAFMFQVPLLGLLSLAMVVPLITGGLNLAIIATTNQCALLMAFIMNALIGPETGGGAAVLAILAALGAGLALAAVIGLVTGALVAYTGVHPILVTLGTKSLIDGISIYLTRGTPISGIPGLYSAAGNATLLGMPMTFLVLVVMTLLVGLILRRTPFGVACAMIGSNIEATRFSAIDTKRVLVGVYLMSSLLCFVAATVMLAIFNSASAEYAQSYLLVTILAAVLGGVDPFGGFGKVTGLMLALTILQVISSGFNQYGLSNYLTLAFWGLTLIGVMAVQTIRPYLTWPRRPG</sequence>
<keyword evidence="4" id="KW-0997">Cell inner membrane</keyword>
<evidence type="ECO:0000256" key="4">
    <source>
        <dbReference type="ARBA" id="ARBA00022519"/>
    </source>
</evidence>
<keyword evidence="7 8" id="KW-0472">Membrane</keyword>
<evidence type="ECO:0000256" key="6">
    <source>
        <dbReference type="ARBA" id="ARBA00022989"/>
    </source>
</evidence>
<dbReference type="PANTHER" id="PTHR32196:SF21">
    <property type="entry name" value="ABC TRANSPORTER PERMEASE PROTEIN YPHD-RELATED"/>
    <property type="match status" value="1"/>
</dbReference>
<dbReference type="PANTHER" id="PTHR32196">
    <property type="entry name" value="ABC TRANSPORTER PERMEASE PROTEIN YPHD-RELATED-RELATED"/>
    <property type="match status" value="1"/>
</dbReference>
<organism evidence="9 10">
    <name type="scientific">Labrys wisconsinensis</name>
    <dbReference type="NCBI Taxonomy" id="425677"/>
    <lineage>
        <taxon>Bacteria</taxon>
        <taxon>Pseudomonadati</taxon>
        <taxon>Pseudomonadota</taxon>
        <taxon>Alphaproteobacteria</taxon>
        <taxon>Hyphomicrobiales</taxon>
        <taxon>Xanthobacteraceae</taxon>
        <taxon>Labrys</taxon>
    </lineage>
</organism>
<name>A0ABU0JNG5_9HYPH</name>
<keyword evidence="2" id="KW-0813">Transport</keyword>
<evidence type="ECO:0000256" key="1">
    <source>
        <dbReference type="ARBA" id="ARBA00004651"/>
    </source>
</evidence>
<dbReference type="RefSeq" id="WP_307285423.1">
    <property type="nucleotide sequence ID" value="NZ_JAUSVX010000028.1"/>
</dbReference>
<keyword evidence="5 8" id="KW-0812">Transmembrane</keyword>
<gene>
    <name evidence="9" type="ORF">QO011_007985</name>
</gene>